<evidence type="ECO:0000256" key="1">
    <source>
        <dbReference type="SAM" id="MobiDB-lite"/>
    </source>
</evidence>
<evidence type="ECO:0000313" key="6">
    <source>
        <dbReference type="Proteomes" id="UP000032076"/>
    </source>
</evidence>
<evidence type="ECO:0000256" key="3">
    <source>
        <dbReference type="SAM" id="SignalP"/>
    </source>
</evidence>
<evidence type="ECO:0000313" key="5">
    <source>
        <dbReference type="EMBL" id="KIO73239.1"/>
    </source>
</evidence>
<organism evidence="5 6">
    <name type="scientific">Caldibacillus thermoamylovorans</name>
    <dbReference type="NCBI Taxonomy" id="35841"/>
    <lineage>
        <taxon>Bacteria</taxon>
        <taxon>Bacillati</taxon>
        <taxon>Bacillota</taxon>
        <taxon>Bacilli</taxon>
        <taxon>Bacillales</taxon>
        <taxon>Bacillaceae</taxon>
        <taxon>Caldibacillus</taxon>
    </lineage>
</organism>
<dbReference type="InterPro" id="IPR007621">
    <property type="entry name" value="TPM_dom"/>
</dbReference>
<evidence type="ECO:0000259" key="4">
    <source>
        <dbReference type="Pfam" id="PF04536"/>
    </source>
</evidence>
<dbReference type="Proteomes" id="UP000032076">
    <property type="component" value="Unassembled WGS sequence"/>
</dbReference>
<proteinExistence type="predicted"/>
<reference evidence="5 6" key="1">
    <citation type="submission" date="2015-01" db="EMBL/GenBank/DDBJ databases">
        <title>Draft Genome Sequences of Four Bacillus thermoamylovorans Strains, Isolated From Food Products.</title>
        <authorList>
            <person name="Krawcyk A.O."/>
            <person name="Berendsen E.M."/>
            <person name="Eijlander R.T."/>
            <person name="de Jong A."/>
            <person name="Wells-Bennik M."/>
            <person name="Kuipers O.P."/>
        </authorList>
    </citation>
    <scope>NUCLEOTIDE SEQUENCE [LARGE SCALE GENOMIC DNA]</scope>
    <source>
        <strain evidence="5 6">B4167</strain>
    </source>
</reference>
<sequence length="249" mass="27969">MKKNLFLFALFFLLSFMVGGNHAFAISQKIYDQAGLLTDREVTKLETLATQVGEKWDTDILIVTVNDPNIDVKQYTEDFYDEKIDEQGLDKWNVAMLTVDMNNREVYLAGFYKGKLYLNDSRLDNIREQISPALTAGNYEQAFEQFIWLVDDYMAGEPANIFLQWWFQLIIAVVIGGVITGAFVYNSGGRVTTNNRTYLNTNTSHILAKRDDYIRTVVTKTRKPSQNSSSGGGGITGGGHSHSGSRGSF</sequence>
<feature type="domain" description="TPM" evidence="4">
    <location>
        <begin position="30"/>
        <end position="147"/>
    </location>
</feature>
<dbReference type="EMBL" id="JXLU01000054">
    <property type="protein sequence ID" value="KIO73239.1"/>
    <property type="molecule type" value="Genomic_DNA"/>
</dbReference>
<evidence type="ECO:0000256" key="2">
    <source>
        <dbReference type="SAM" id="Phobius"/>
    </source>
</evidence>
<comment type="caution">
    <text evidence="5">The sequence shown here is derived from an EMBL/GenBank/DDBJ whole genome shotgun (WGS) entry which is preliminary data.</text>
</comment>
<keyword evidence="3" id="KW-0732">Signal</keyword>
<feature type="region of interest" description="Disordered" evidence="1">
    <location>
        <begin position="220"/>
        <end position="249"/>
    </location>
</feature>
<name>A0ABD4A9W7_9BACI</name>
<gene>
    <name evidence="5" type="ORF">B4167_2285</name>
</gene>
<feature type="transmembrane region" description="Helical" evidence="2">
    <location>
        <begin position="165"/>
        <end position="186"/>
    </location>
</feature>
<feature type="compositionally biased region" description="Gly residues" evidence="1">
    <location>
        <begin position="230"/>
        <end position="241"/>
    </location>
</feature>
<dbReference type="Pfam" id="PF04536">
    <property type="entry name" value="TPM_phosphatase"/>
    <property type="match status" value="1"/>
</dbReference>
<keyword evidence="2" id="KW-1133">Transmembrane helix</keyword>
<keyword evidence="2" id="KW-0472">Membrane</keyword>
<dbReference type="RefSeq" id="WP_041846764.1">
    <property type="nucleotide sequence ID" value="NZ_JAMAYU010000050.1"/>
</dbReference>
<protein>
    <recommendedName>
        <fullName evidence="4">TPM domain-containing protein</fullName>
    </recommendedName>
</protein>
<dbReference type="Gene3D" id="3.10.310.50">
    <property type="match status" value="1"/>
</dbReference>
<keyword evidence="2" id="KW-0812">Transmembrane</keyword>
<accession>A0ABD4A9W7</accession>
<feature type="chain" id="PRO_5044884562" description="TPM domain-containing protein" evidence="3">
    <location>
        <begin position="24"/>
        <end position="249"/>
    </location>
</feature>
<dbReference type="AlphaFoldDB" id="A0ABD4A9W7"/>
<feature type="signal peptide" evidence="3">
    <location>
        <begin position="1"/>
        <end position="23"/>
    </location>
</feature>